<dbReference type="OrthoDB" id="5423818at2759"/>
<evidence type="ECO:0000313" key="3">
    <source>
        <dbReference type="Proteomes" id="UP000193144"/>
    </source>
</evidence>
<evidence type="ECO:0000313" key="2">
    <source>
        <dbReference type="EMBL" id="ORX98946.1"/>
    </source>
</evidence>
<feature type="region of interest" description="Disordered" evidence="1">
    <location>
        <begin position="187"/>
        <end position="219"/>
    </location>
</feature>
<dbReference type="Proteomes" id="UP000193144">
    <property type="component" value="Unassembled WGS sequence"/>
</dbReference>
<name>A0A1Y1YMG4_9PLEO</name>
<comment type="caution">
    <text evidence="2">The sequence shown here is derived from an EMBL/GenBank/DDBJ whole genome shotgun (WGS) entry which is preliminary data.</text>
</comment>
<feature type="compositionally biased region" description="Polar residues" evidence="1">
    <location>
        <begin position="203"/>
        <end position="217"/>
    </location>
</feature>
<dbReference type="AlphaFoldDB" id="A0A1Y1YMG4"/>
<accession>A0A1Y1YMG4</accession>
<sequence length="408" mass="45277">MFLLFPVHCAPSNSLEGIRETVIEGGARRTLESGNRPKRLPARTAWHRRSNATTRSQLVSDVSLVQFHANTKSTRNRHCGYRLLLLLLIQTSKRHVKRAPDICREATCVVDQGPNSIGWHSTQQQLPVEIPLSLYDAVPVEPDWSMLFNSHLLGTTLHSNSPTGISRTESNANTSISGSQAIVCASMASSESESEDSPHPSYRQPSQIPRPSNSLSEPLSIGYRSKSIMKHSDSLTELARAALSSQKALPPGTISVENAIEMITQYPARMLVATFHSPFVHPKLNRDSPRGMSEPVAVALACVGMKMHAEKSGLPFVCNIFRDQRQKLIQQLPSMCGNHEEISAAIHAMCIYQIEGLLSENRYDSKLSPAVLHQEYLIRITRRVISEINILTSQLFCSSIAHDLSWEE</sequence>
<dbReference type="EMBL" id="MCFA01000206">
    <property type="protein sequence ID" value="ORX98946.1"/>
    <property type="molecule type" value="Genomic_DNA"/>
</dbReference>
<organism evidence="2 3">
    <name type="scientific">Clohesyomyces aquaticus</name>
    <dbReference type="NCBI Taxonomy" id="1231657"/>
    <lineage>
        <taxon>Eukaryota</taxon>
        <taxon>Fungi</taxon>
        <taxon>Dikarya</taxon>
        <taxon>Ascomycota</taxon>
        <taxon>Pezizomycotina</taxon>
        <taxon>Dothideomycetes</taxon>
        <taxon>Pleosporomycetidae</taxon>
        <taxon>Pleosporales</taxon>
        <taxon>Lindgomycetaceae</taxon>
        <taxon>Clohesyomyces</taxon>
    </lineage>
</organism>
<proteinExistence type="predicted"/>
<reference evidence="2 3" key="1">
    <citation type="submission" date="2016-07" db="EMBL/GenBank/DDBJ databases">
        <title>Pervasive Adenine N6-methylation of Active Genes in Fungi.</title>
        <authorList>
            <consortium name="DOE Joint Genome Institute"/>
            <person name="Mondo S.J."/>
            <person name="Dannebaum R.O."/>
            <person name="Kuo R.C."/>
            <person name="Labutti K."/>
            <person name="Haridas S."/>
            <person name="Kuo A."/>
            <person name="Salamov A."/>
            <person name="Ahrendt S.R."/>
            <person name="Lipzen A."/>
            <person name="Sullivan W."/>
            <person name="Andreopoulos W.B."/>
            <person name="Clum A."/>
            <person name="Lindquist E."/>
            <person name="Daum C."/>
            <person name="Ramamoorthy G.K."/>
            <person name="Gryganskyi A."/>
            <person name="Culley D."/>
            <person name="Magnuson J.K."/>
            <person name="James T.Y."/>
            <person name="O'Malley M.A."/>
            <person name="Stajich J.E."/>
            <person name="Spatafora J.W."/>
            <person name="Visel A."/>
            <person name="Grigoriev I.V."/>
        </authorList>
    </citation>
    <scope>NUCLEOTIDE SEQUENCE [LARGE SCALE GENOMIC DNA]</scope>
    <source>
        <strain evidence="2 3">CBS 115471</strain>
    </source>
</reference>
<protein>
    <submittedName>
        <fullName evidence="2">Uncharacterized protein</fullName>
    </submittedName>
</protein>
<evidence type="ECO:0000256" key="1">
    <source>
        <dbReference type="SAM" id="MobiDB-lite"/>
    </source>
</evidence>
<gene>
    <name evidence="2" type="ORF">BCR34DRAFT_593034</name>
</gene>
<keyword evidence="3" id="KW-1185">Reference proteome</keyword>